<dbReference type="OrthoDB" id="9808813at2"/>
<dbReference type="SUPFAM" id="SSF56672">
    <property type="entry name" value="DNA/RNA polymerases"/>
    <property type="match status" value="1"/>
</dbReference>
<evidence type="ECO:0000256" key="2">
    <source>
        <dbReference type="ARBA" id="ARBA00022763"/>
    </source>
</evidence>
<reference evidence="7 8" key="1">
    <citation type="submission" date="2018-11" db="EMBL/GenBank/DDBJ databases">
        <title>Flavobacterium sp. nov., YIM 102796 draft genome.</title>
        <authorList>
            <person name="Li G."/>
            <person name="Jiang Y."/>
        </authorList>
    </citation>
    <scope>NUCLEOTIDE SEQUENCE [LARGE SCALE GENOMIC DNA]</scope>
    <source>
        <strain evidence="7 8">YIM 102796</strain>
    </source>
</reference>
<keyword evidence="5" id="KW-0742">SOS response</keyword>
<keyword evidence="3" id="KW-0741">SOS mutagenesis</keyword>
<dbReference type="CDD" id="cd01700">
    <property type="entry name" value="PolY_Pol_V_umuC"/>
    <property type="match status" value="1"/>
</dbReference>
<dbReference type="RefSeq" id="WP_124899237.1">
    <property type="nucleotide sequence ID" value="NZ_RQTJ01000012.1"/>
</dbReference>
<dbReference type="InterPro" id="IPR043502">
    <property type="entry name" value="DNA/RNA_pol_sf"/>
</dbReference>
<dbReference type="InterPro" id="IPR025188">
    <property type="entry name" value="DUF4113"/>
</dbReference>
<comment type="caution">
    <text evidence="7">The sequence shown here is derived from an EMBL/GenBank/DDBJ whole genome shotgun (WGS) entry which is preliminary data.</text>
</comment>
<gene>
    <name evidence="7" type="ORF">EG242_07255</name>
</gene>
<dbReference type="InterPro" id="IPR050116">
    <property type="entry name" value="DNA_polymerase-Y"/>
</dbReference>
<dbReference type="InterPro" id="IPR036775">
    <property type="entry name" value="DNA_pol_Y-fam_lit_finger_sf"/>
</dbReference>
<dbReference type="Gene3D" id="3.30.70.270">
    <property type="match status" value="1"/>
</dbReference>
<dbReference type="AlphaFoldDB" id="A0A3P1B1D5"/>
<dbReference type="GO" id="GO:0003887">
    <property type="term" value="F:DNA-directed DNA polymerase activity"/>
    <property type="evidence" value="ECO:0007669"/>
    <property type="project" value="TreeGrafter"/>
</dbReference>
<name>A0A3P1B1D5_9FLAO</name>
<dbReference type="PANTHER" id="PTHR11076">
    <property type="entry name" value="DNA REPAIR POLYMERASE UMUC / TRANSFERASE FAMILY MEMBER"/>
    <property type="match status" value="1"/>
</dbReference>
<dbReference type="PROSITE" id="PS50173">
    <property type="entry name" value="UMUC"/>
    <property type="match status" value="1"/>
</dbReference>
<evidence type="ECO:0000256" key="1">
    <source>
        <dbReference type="ARBA" id="ARBA00010945"/>
    </source>
</evidence>
<evidence type="ECO:0000256" key="5">
    <source>
        <dbReference type="ARBA" id="ARBA00023236"/>
    </source>
</evidence>
<dbReference type="GO" id="GO:0009432">
    <property type="term" value="P:SOS response"/>
    <property type="evidence" value="ECO:0007669"/>
    <property type="project" value="UniProtKB-KW"/>
</dbReference>
<evidence type="ECO:0000313" key="7">
    <source>
        <dbReference type="EMBL" id="RRA94987.1"/>
    </source>
</evidence>
<protein>
    <submittedName>
        <fullName evidence="7">Y-family DNA polymerase</fullName>
    </submittedName>
</protein>
<dbReference type="Proteomes" id="UP000268372">
    <property type="component" value="Unassembled WGS sequence"/>
</dbReference>
<dbReference type="Gene3D" id="3.40.1170.60">
    <property type="match status" value="1"/>
</dbReference>
<dbReference type="Gene3D" id="1.10.150.20">
    <property type="entry name" value="5' to 3' exonuclease, C-terminal subdomain"/>
    <property type="match status" value="1"/>
</dbReference>
<dbReference type="GO" id="GO:0042276">
    <property type="term" value="P:error-prone translesion synthesis"/>
    <property type="evidence" value="ECO:0007669"/>
    <property type="project" value="TreeGrafter"/>
</dbReference>
<evidence type="ECO:0000259" key="6">
    <source>
        <dbReference type="PROSITE" id="PS50173"/>
    </source>
</evidence>
<keyword evidence="2" id="KW-0227">DNA damage</keyword>
<dbReference type="GO" id="GO:0006281">
    <property type="term" value="P:DNA repair"/>
    <property type="evidence" value="ECO:0007669"/>
    <property type="project" value="UniProtKB-KW"/>
</dbReference>
<feature type="domain" description="UmuC" evidence="6">
    <location>
        <begin position="2"/>
        <end position="186"/>
    </location>
</feature>
<dbReference type="InterPro" id="IPR001126">
    <property type="entry name" value="UmuC"/>
</dbReference>
<dbReference type="Gene3D" id="3.30.1490.100">
    <property type="entry name" value="DNA polymerase, Y-family, little finger domain"/>
    <property type="match status" value="1"/>
</dbReference>
<dbReference type="InterPro" id="IPR043128">
    <property type="entry name" value="Rev_trsase/Diguanyl_cyclase"/>
</dbReference>
<comment type="similarity">
    <text evidence="1">Belongs to the DNA polymerase type-Y family.</text>
</comment>
<dbReference type="PANTHER" id="PTHR11076:SF34">
    <property type="entry name" value="PROTEIN UMUC"/>
    <property type="match status" value="1"/>
</dbReference>
<keyword evidence="8" id="KW-1185">Reference proteome</keyword>
<keyword evidence="4" id="KW-0234">DNA repair</keyword>
<dbReference type="Pfam" id="PF11799">
    <property type="entry name" value="IMS_C"/>
    <property type="match status" value="1"/>
</dbReference>
<organism evidence="7 8">
    <name type="scientific">Paenimyroides viscosum</name>
    <dbReference type="NCBI Taxonomy" id="2488729"/>
    <lineage>
        <taxon>Bacteria</taxon>
        <taxon>Pseudomonadati</taxon>
        <taxon>Bacteroidota</taxon>
        <taxon>Flavobacteriia</taxon>
        <taxon>Flavobacteriales</taxon>
        <taxon>Flavobacteriaceae</taxon>
        <taxon>Paenimyroides</taxon>
    </lineage>
</organism>
<accession>A0A3P1B1D5</accession>
<dbReference type="Pfam" id="PF13438">
    <property type="entry name" value="DUF4113"/>
    <property type="match status" value="1"/>
</dbReference>
<proteinExistence type="inferred from homology"/>
<dbReference type="GO" id="GO:0003684">
    <property type="term" value="F:damaged DNA binding"/>
    <property type="evidence" value="ECO:0007669"/>
    <property type="project" value="InterPro"/>
</dbReference>
<dbReference type="Pfam" id="PF00817">
    <property type="entry name" value="IMS"/>
    <property type="match status" value="1"/>
</dbReference>
<dbReference type="GO" id="GO:0005829">
    <property type="term" value="C:cytosol"/>
    <property type="evidence" value="ECO:0007669"/>
    <property type="project" value="TreeGrafter"/>
</dbReference>
<evidence type="ECO:0000256" key="3">
    <source>
        <dbReference type="ARBA" id="ARBA00023199"/>
    </source>
</evidence>
<sequence>MYALVDSNNFYVSCERIFNPTLRHAPIVVLSNNDGCVISRSNEAKKLGIPMGAPAFEFKNKFSELGIHVFSSNYALYGDMSNRVYRILQNYTPNVEIYSIDECFLHFNNFSAQPLDQYCKKIRQEILQKTLLPTCIGIASTKALAKAANHIAKKFPQLQGVYLIDTDEKRIKALQWLNIEDVWGIGRRMSKKLKSKGVHKAIQFTKLPDEYVRKQFSVVGLRLKKELEGISVLELEEVQSKKHIATTRSFDTTYTNKEYLAERITTFAVTCAAKLRKQKATCQLVTVFVQTNRFNEAHEQYSRSINVSIPYPTNSDIEIAKYAKKGLDLLFKAGLHYKKAGVIVGGIALENEKQFNLFEDEPFKHRKIMQTIDKLNTKYGTQKLKLASQALDKTWKMRQEHLSPNYTTKWSDILEVR</sequence>
<dbReference type="SUPFAM" id="SSF100879">
    <property type="entry name" value="Lesion bypass DNA polymerase (Y-family), little finger domain"/>
    <property type="match status" value="1"/>
</dbReference>
<evidence type="ECO:0000256" key="4">
    <source>
        <dbReference type="ARBA" id="ARBA00023204"/>
    </source>
</evidence>
<evidence type="ECO:0000313" key="8">
    <source>
        <dbReference type="Proteomes" id="UP000268372"/>
    </source>
</evidence>
<dbReference type="EMBL" id="RQTJ01000012">
    <property type="protein sequence ID" value="RRA94987.1"/>
    <property type="molecule type" value="Genomic_DNA"/>
</dbReference>
<dbReference type="InterPro" id="IPR017961">
    <property type="entry name" value="DNA_pol_Y-fam_little_finger"/>
</dbReference>